<feature type="binding site" description="in dimeric form" evidence="20">
    <location>
        <position position="182"/>
    </location>
    <ligand>
        <name>Ca(2+)</name>
        <dbReference type="ChEBI" id="CHEBI:29108"/>
        <label>1</label>
    </ligand>
</feature>
<gene>
    <name evidence="22" type="ORF">SAMN04488008_103135</name>
</gene>
<keyword evidence="13 20" id="KW-0106">Calcium</keyword>
<keyword evidence="10 20" id="KW-0479">Metal-binding</keyword>
<dbReference type="CDD" id="cd00541">
    <property type="entry name" value="OMPLA"/>
    <property type="match status" value="1"/>
</dbReference>
<keyword evidence="16" id="KW-0472">Membrane</keyword>
<dbReference type="Proteomes" id="UP000198990">
    <property type="component" value="Unassembled WGS sequence"/>
</dbReference>
<evidence type="ECO:0000256" key="5">
    <source>
        <dbReference type="ARBA" id="ARBA00011702"/>
    </source>
</evidence>
<organism evidence="22 23">
    <name type="scientific">Maribacter orientalis</name>
    <dbReference type="NCBI Taxonomy" id="228957"/>
    <lineage>
        <taxon>Bacteria</taxon>
        <taxon>Pseudomonadati</taxon>
        <taxon>Bacteroidota</taxon>
        <taxon>Flavobacteriia</taxon>
        <taxon>Flavobacteriales</taxon>
        <taxon>Flavobacteriaceae</taxon>
        <taxon>Maribacter</taxon>
    </lineage>
</organism>
<comment type="subcellular location">
    <subcellularLocation>
        <location evidence="3">Cell outer membrane</location>
        <topology evidence="3">Multi-pass membrane protein</topology>
    </subcellularLocation>
</comment>
<feature type="active site" description="Nucleophile" evidence="19">
    <location>
        <position position="174"/>
    </location>
</feature>
<keyword evidence="17" id="KW-0998">Cell outer membrane</keyword>
<evidence type="ECO:0000256" key="17">
    <source>
        <dbReference type="ARBA" id="ARBA00023237"/>
    </source>
</evidence>
<evidence type="ECO:0000256" key="20">
    <source>
        <dbReference type="PIRSR" id="PIRSR603187-2"/>
    </source>
</evidence>
<dbReference type="GO" id="GO:0005509">
    <property type="term" value="F:calcium ion binding"/>
    <property type="evidence" value="ECO:0007669"/>
    <property type="project" value="TreeGrafter"/>
</dbReference>
<evidence type="ECO:0000256" key="14">
    <source>
        <dbReference type="ARBA" id="ARBA00022963"/>
    </source>
</evidence>
<dbReference type="RefSeq" id="WP_091622220.1">
    <property type="nucleotide sequence ID" value="NZ_FNZN01000003.1"/>
</dbReference>
<evidence type="ECO:0000256" key="11">
    <source>
        <dbReference type="ARBA" id="ARBA00022729"/>
    </source>
</evidence>
<proteinExistence type="inferred from homology"/>
<comment type="cofactor">
    <cofactor evidence="20">
        <name>Ca(2+)</name>
        <dbReference type="ChEBI" id="CHEBI:29108"/>
    </cofactor>
    <text evidence="20">Binds 1 Ca(2+) ion per monomer.</text>
</comment>
<dbReference type="GO" id="GO:0009279">
    <property type="term" value="C:cell outer membrane"/>
    <property type="evidence" value="ECO:0007669"/>
    <property type="project" value="UniProtKB-SubCell"/>
</dbReference>
<evidence type="ECO:0000256" key="10">
    <source>
        <dbReference type="ARBA" id="ARBA00022723"/>
    </source>
</evidence>
<dbReference type="GO" id="GO:0016042">
    <property type="term" value="P:lipid catabolic process"/>
    <property type="evidence" value="ECO:0007669"/>
    <property type="project" value="UniProtKB-KW"/>
</dbReference>
<sequence length="301" mass="34542">MFKITTLACSFIIFFINTFQGFAQVTDAQNWIGKNSKSLSELWELGDAYHRGTFLITTYKPIYLSVAKYSTNPNEFPVAENATTVLDAPVSLNAVEAKFQVSLKTKIFHNMFDGHMDLWMGYSQTAYWQIYNAERSRPFRELNYQPEIIANFPIKFKFLGFDVKMVGAAIIHESNGQSDPISRSWNRVAFHAGFERDNWQVMLKPWIRIGSKIDDNENISDFIGRGEANITYDLGRQRFMAIARHSLNYGAKSKGSIQLNWSFPIFENFNGHLQFFDGYGETLIDYNHRQTTLGIGVSLIN</sequence>
<feature type="binding site" description="in dimeric form" evidence="20">
    <location>
        <position position="215"/>
    </location>
    <ligand>
        <name>Ca(2+)</name>
        <dbReference type="ChEBI" id="CHEBI:29108"/>
        <label>1</label>
    </ligand>
</feature>
<dbReference type="PANTHER" id="PTHR40457:SF1">
    <property type="entry name" value="PHOSPHOLIPASE A1"/>
    <property type="match status" value="1"/>
</dbReference>
<feature type="chain" id="PRO_5011439915" description="Phosphatidylcholine 1-acylhydrolase" evidence="21">
    <location>
        <begin position="24"/>
        <end position="301"/>
    </location>
</feature>
<evidence type="ECO:0000256" key="12">
    <source>
        <dbReference type="ARBA" id="ARBA00022801"/>
    </source>
</evidence>
<keyword evidence="11 21" id="KW-0732">Signal</keyword>
<keyword evidence="23" id="KW-1185">Reference proteome</keyword>
<dbReference type="EC" id="3.1.1.4" evidence="7"/>
<name>A0A1H7NC48_9FLAO</name>
<evidence type="ECO:0000313" key="23">
    <source>
        <dbReference type="Proteomes" id="UP000198990"/>
    </source>
</evidence>
<comment type="catalytic activity">
    <reaction evidence="1">
        <text>a 1,2-diacyl-sn-glycero-3-phosphocholine + H2O = a 2-acyl-sn-glycero-3-phosphocholine + a fatty acid + H(+)</text>
        <dbReference type="Rhea" id="RHEA:18689"/>
        <dbReference type="ChEBI" id="CHEBI:15377"/>
        <dbReference type="ChEBI" id="CHEBI:15378"/>
        <dbReference type="ChEBI" id="CHEBI:28868"/>
        <dbReference type="ChEBI" id="CHEBI:57643"/>
        <dbReference type="ChEBI" id="CHEBI:57875"/>
        <dbReference type="EC" id="3.1.1.32"/>
    </reaction>
</comment>
<evidence type="ECO:0000256" key="13">
    <source>
        <dbReference type="ARBA" id="ARBA00022837"/>
    </source>
</evidence>
<evidence type="ECO:0000313" key="22">
    <source>
        <dbReference type="EMBL" id="SEL20881.1"/>
    </source>
</evidence>
<dbReference type="InterPro" id="IPR036541">
    <property type="entry name" value="PLipase_A1_sf"/>
</dbReference>
<evidence type="ECO:0000256" key="7">
    <source>
        <dbReference type="ARBA" id="ARBA00013278"/>
    </source>
</evidence>
<dbReference type="EC" id="3.1.1.32" evidence="6"/>
<dbReference type="STRING" id="228957.SAMN04488008_103135"/>
<evidence type="ECO:0000256" key="3">
    <source>
        <dbReference type="ARBA" id="ARBA00004571"/>
    </source>
</evidence>
<keyword evidence="9" id="KW-0812">Transmembrane</keyword>
<comment type="catalytic activity">
    <reaction evidence="2">
        <text>a 1,2-diacyl-sn-glycero-3-phosphocholine + H2O = a 1-acyl-sn-glycero-3-phosphocholine + a fatty acid + H(+)</text>
        <dbReference type="Rhea" id="RHEA:15801"/>
        <dbReference type="ChEBI" id="CHEBI:15377"/>
        <dbReference type="ChEBI" id="CHEBI:15378"/>
        <dbReference type="ChEBI" id="CHEBI:28868"/>
        <dbReference type="ChEBI" id="CHEBI:57643"/>
        <dbReference type="ChEBI" id="CHEBI:58168"/>
        <dbReference type="EC" id="3.1.1.4"/>
    </reaction>
</comment>
<reference evidence="23" key="1">
    <citation type="submission" date="2016-10" db="EMBL/GenBank/DDBJ databases">
        <authorList>
            <person name="Varghese N."/>
            <person name="Submissions S."/>
        </authorList>
    </citation>
    <scope>NUCLEOTIDE SEQUENCE [LARGE SCALE GENOMIC DNA]</scope>
    <source>
        <strain evidence="23">DSM 16471</strain>
    </source>
</reference>
<protein>
    <recommendedName>
        <fullName evidence="18">Phosphatidylcholine 1-acylhydrolase</fullName>
        <ecNumber evidence="6">3.1.1.32</ecNumber>
        <ecNumber evidence="7">3.1.1.4</ecNumber>
    </recommendedName>
</protein>
<accession>A0A1H7NC48</accession>
<feature type="binding site" description="in dimeric form" evidence="20">
    <location>
        <position position="136"/>
    </location>
    <ligand>
        <name>Ca(2+)</name>
        <dbReference type="ChEBI" id="CHEBI:29108"/>
        <label>1</label>
    </ligand>
</feature>
<evidence type="ECO:0000256" key="4">
    <source>
        <dbReference type="ARBA" id="ARBA00010525"/>
    </source>
</evidence>
<evidence type="ECO:0000256" key="21">
    <source>
        <dbReference type="SAM" id="SignalP"/>
    </source>
</evidence>
<dbReference type="SUPFAM" id="SSF56931">
    <property type="entry name" value="Outer membrane phospholipase A (OMPLA)"/>
    <property type="match status" value="1"/>
</dbReference>
<comment type="subunit">
    <text evidence="5">Homodimer; dimerization is reversible, and the dimeric form is the active one.</text>
</comment>
<keyword evidence="12" id="KW-0378">Hydrolase</keyword>
<dbReference type="GO" id="GO:0004623">
    <property type="term" value="F:phospholipase A2 activity"/>
    <property type="evidence" value="ECO:0007669"/>
    <property type="project" value="UniProtKB-EC"/>
</dbReference>
<evidence type="ECO:0000256" key="9">
    <source>
        <dbReference type="ARBA" id="ARBA00022692"/>
    </source>
</evidence>
<evidence type="ECO:0000256" key="19">
    <source>
        <dbReference type="PIRSR" id="PIRSR603187-1"/>
    </source>
</evidence>
<keyword evidence="8" id="KW-1134">Transmembrane beta strand</keyword>
<evidence type="ECO:0000256" key="6">
    <source>
        <dbReference type="ARBA" id="ARBA00013179"/>
    </source>
</evidence>
<evidence type="ECO:0000256" key="18">
    <source>
        <dbReference type="ARBA" id="ARBA00032375"/>
    </source>
</evidence>
<keyword evidence="14" id="KW-0442">Lipid degradation</keyword>
<dbReference type="Gene3D" id="2.40.230.10">
    <property type="entry name" value="Phospholipase A1"/>
    <property type="match status" value="1"/>
</dbReference>
<dbReference type="PANTHER" id="PTHR40457">
    <property type="entry name" value="PHOSPHOLIPASE A1"/>
    <property type="match status" value="1"/>
</dbReference>
<dbReference type="InterPro" id="IPR003187">
    <property type="entry name" value="PLipase_A1"/>
</dbReference>
<evidence type="ECO:0000256" key="8">
    <source>
        <dbReference type="ARBA" id="ARBA00022452"/>
    </source>
</evidence>
<comment type="similarity">
    <text evidence="4">Belongs to the phospholipase A1 family.</text>
</comment>
<keyword evidence="15" id="KW-0443">Lipid metabolism</keyword>
<dbReference type="OrthoDB" id="188433at2"/>
<evidence type="ECO:0000256" key="16">
    <source>
        <dbReference type="ARBA" id="ARBA00023136"/>
    </source>
</evidence>
<evidence type="ECO:0000256" key="1">
    <source>
        <dbReference type="ARBA" id="ARBA00000111"/>
    </source>
</evidence>
<evidence type="ECO:0000256" key="15">
    <source>
        <dbReference type="ARBA" id="ARBA00023098"/>
    </source>
</evidence>
<dbReference type="Pfam" id="PF02253">
    <property type="entry name" value="PLA1"/>
    <property type="match status" value="1"/>
</dbReference>
<dbReference type="GO" id="GO:0008970">
    <property type="term" value="F:phospholipase A1 activity"/>
    <property type="evidence" value="ECO:0007669"/>
    <property type="project" value="UniProtKB-EC"/>
</dbReference>
<dbReference type="AlphaFoldDB" id="A0A1H7NC48"/>
<feature type="active site" description="Proton acceptor" evidence="19">
    <location>
        <position position="172"/>
    </location>
</feature>
<dbReference type="EMBL" id="FNZN01000003">
    <property type="protein sequence ID" value="SEL20881.1"/>
    <property type="molecule type" value="Genomic_DNA"/>
</dbReference>
<evidence type="ECO:0000256" key="2">
    <source>
        <dbReference type="ARBA" id="ARBA00001604"/>
    </source>
</evidence>
<dbReference type="PRINTS" id="PR01486">
    <property type="entry name" value="PHPHLIPASEA1"/>
</dbReference>
<feature type="signal peptide" evidence="21">
    <location>
        <begin position="1"/>
        <end position="23"/>
    </location>
</feature>